<sequence>MSLFFKDSMHQKFYEDFQRAINFDKEDRELFSALYLICGNREFDYLGRYIDVQRKKLYLSDFIDTEGFFDWDMADQELTRLAAALYDGTSCDLHSCFKQLEGSDLKMALQAIQLRYGEE</sequence>
<dbReference type="EMBL" id="QZAA01000243">
    <property type="protein sequence ID" value="RQD73656.1"/>
    <property type="molecule type" value="Genomic_DNA"/>
</dbReference>
<dbReference type="Proteomes" id="UP000285138">
    <property type="component" value="Unassembled WGS sequence"/>
</dbReference>
<protein>
    <submittedName>
        <fullName evidence="1">Uncharacterized protein</fullName>
    </submittedName>
</protein>
<accession>A0A424YAP2</accession>
<name>A0A424YAP2_9FIRM</name>
<proteinExistence type="predicted"/>
<gene>
    <name evidence="1" type="ORF">D5R97_09060</name>
</gene>
<comment type="caution">
    <text evidence="1">The sequence shown here is derived from an EMBL/GenBank/DDBJ whole genome shotgun (WGS) entry which is preliminary data.</text>
</comment>
<evidence type="ECO:0000313" key="1">
    <source>
        <dbReference type="EMBL" id="RQD73656.1"/>
    </source>
</evidence>
<organism evidence="1 2">
    <name type="scientific">Candidatus Syntrophonatronum acetioxidans</name>
    <dbReference type="NCBI Taxonomy" id="1795816"/>
    <lineage>
        <taxon>Bacteria</taxon>
        <taxon>Bacillati</taxon>
        <taxon>Bacillota</taxon>
        <taxon>Clostridia</taxon>
        <taxon>Eubacteriales</taxon>
        <taxon>Syntrophomonadaceae</taxon>
        <taxon>Candidatus Syntrophonatronum</taxon>
    </lineage>
</organism>
<reference evidence="1 2" key="1">
    <citation type="submission" date="2018-08" db="EMBL/GenBank/DDBJ databases">
        <title>The metabolism and importance of syntrophic acetate oxidation coupled to methane or sulfide production in haloalkaline environments.</title>
        <authorList>
            <person name="Timmers P.H.A."/>
            <person name="Vavourakis C.D."/>
            <person name="Sorokin D.Y."/>
            <person name="Sinninghe Damste J.S."/>
            <person name="Muyzer G."/>
            <person name="Stams A.J.M."/>
            <person name="Plugge C.M."/>
        </authorList>
    </citation>
    <scope>NUCLEOTIDE SEQUENCE [LARGE SCALE GENOMIC DNA]</scope>
    <source>
        <strain evidence="1">MSAO_Bac1</strain>
    </source>
</reference>
<dbReference type="AlphaFoldDB" id="A0A424YAP2"/>
<evidence type="ECO:0000313" key="2">
    <source>
        <dbReference type="Proteomes" id="UP000285138"/>
    </source>
</evidence>